<keyword evidence="6" id="KW-0573">Peptidoglycan synthesis</keyword>
<dbReference type="SUPFAM" id="SSF53623">
    <property type="entry name" value="MurD-like peptide ligases, catalytic domain"/>
    <property type="match status" value="1"/>
</dbReference>
<dbReference type="Pfam" id="PF02875">
    <property type="entry name" value="Mur_ligase_C"/>
    <property type="match status" value="1"/>
</dbReference>
<keyword evidence="5" id="KW-0133">Cell shape</keyword>
<keyword evidence="2" id="KW-0132">Cell division</keyword>
<organism evidence="12 13">
    <name type="scientific">Chryseosolibacter indicus</name>
    <dbReference type="NCBI Taxonomy" id="2782351"/>
    <lineage>
        <taxon>Bacteria</taxon>
        <taxon>Pseudomonadati</taxon>
        <taxon>Bacteroidota</taxon>
        <taxon>Cytophagia</taxon>
        <taxon>Cytophagales</taxon>
        <taxon>Chryseotaleaceae</taxon>
        <taxon>Chryseosolibacter</taxon>
    </lineage>
</organism>
<dbReference type="SUPFAM" id="SSF51984">
    <property type="entry name" value="MurCD N-terminal domain"/>
    <property type="match status" value="1"/>
</dbReference>
<dbReference type="Gene3D" id="3.40.50.720">
    <property type="entry name" value="NAD(P)-binding Rossmann-like Domain"/>
    <property type="match status" value="1"/>
</dbReference>
<evidence type="ECO:0000313" key="12">
    <source>
        <dbReference type="EMBL" id="MBT1703439.1"/>
    </source>
</evidence>
<dbReference type="RefSeq" id="WP_254153401.1">
    <property type="nucleotide sequence ID" value="NZ_JAHESD010000015.1"/>
</dbReference>
<evidence type="ECO:0000256" key="8">
    <source>
        <dbReference type="ARBA" id="ARBA00023316"/>
    </source>
</evidence>
<protein>
    <submittedName>
        <fullName evidence="12">Peptidoglycan synthetase</fullName>
    </submittedName>
</protein>
<feature type="domain" description="Mur ligase central" evidence="11">
    <location>
        <begin position="113"/>
        <end position="285"/>
    </location>
</feature>
<evidence type="ECO:0000256" key="4">
    <source>
        <dbReference type="ARBA" id="ARBA00022840"/>
    </source>
</evidence>
<dbReference type="PANTHER" id="PTHR43445:SF5">
    <property type="entry name" value="UDP-N-ACETYLMURAMATE--L-ALANYL-GAMMA-D-GLUTAMYL-MESO-2,6-DIAMINOHEPTANDIOATE LIGASE"/>
    <property type="match status" value="1"/>
</dbReference>
<evidence type="ECO:0000256" key="3">
    <source>
        <dbReference type="ARBA" id="ARBA00022741"/>
    </source>
</evidence>
<dbReference type="Gene3D" id="3.40.1190.10">
    <property type="entry name" value="Mur-like, catalytic domain"/>
    <property type="match status" value="1"/>
</dbReference>
<feature type="domain" description="Mur ligase N-terminal catalytic" evidence="9">
    <location>
        <begin position="7"/>
        <end position="104"/>
    </location>
</feature>
<feature type="domain" description="Mur ligase C-terminal" evidence="10">
    <location>
        <begin position="311"/>
        <end position="441"/>
    </location>
</feature>
<evidence type="ECO:0000256" key="5">
    <source>
        <dbReference type="ARBA" id="ARBA00022960"/>
    </source>
</evidence>
<comment type="caution">
    <text evidence="12">The sequence shown here is derived from an EMBL/GenBank/DDBJ whole genome shotgun (WGS) entry which is preliminary data.</text>
</comment>
<evidence type="ECO:0000256" key="1">
    <source>
        <dbReference type="ARBA" id="ARBA00022598"/>
    </source>
</evidence>
<dbReference type="Pfam" id="PF08245">
    <property type="entry name" value="Mur_ligase_M"/>
    <property type="match status" value="1"/>
</dbReference>
<dbReference type="Pfam" id="PF01225">
    <property type="entry name" value="Mur_ligase"/>
    <property type="match status" value="1"/>
</dbReference>
<gene>
    <name evidence="12" type="ORF">KK060_09125</name>
</gene>
<evidence type="ECO:0000256" key="2">
    <source>
        <dbReference type="ARBA" id="ARBA00022618"/>
    </source>
</evidence>
<dbReference type="InterPro" id="IPR013221">
    <property type="entry name" value="Mur_ligase_cen"/>
</dbReference>
<keyword evidence="8" id="KW-0961">Cell wall biogenesis/degradation</keyword>
<keyword evidence="13" id="KW-1185">Reference proteome</keyword>
<proteinExistence type="predicted"/>
<keyword evidence="3" id="KW-0547">Nucleotide-binding</keyword>
<keyword evidence="7" id="KW-0131">Cell cycle</keyword>
<evidence type="ECO:0000256" key="7">
    <source>
        <dbReference type="ARBA" id="ARBA00023306"/>
    </source>
</evidence>
<dbReference type="InterPro" id="IPR036565">
    <property type="entry name" value="Mur-like_cat_sf"/>
</dbReference>
<reference evidence="12 13" key="1">
    <citation type="submission" date="2021-05" db="EMBL/GenBank/DDBJ databases">
        <title>A Polyphasic approach of four new species of the genus Ohtaekwangia: Ohtaekwangia histidinii sp. nov., Ohtaekwangia cretensis sp. nov., Ohtaekwangia indiensis sp. nov., Ohtaekwangia reichenbachii sp. nov. from diverse environment.</title>
        <authorList>
            <person name="Octaviana S."/>
        </authorList>
    </citation>
    <scope>NUCLEOTIDE SEQUENCE [LARGE SCALE GENOMIC DNA]</scope>
    <source>
        <strain evidence="12 13">PWU20</strain>
    </source>
</reference>
<evidence type="ECO:0000313" key="13">
    <source>
        <dbReference type="Proteomes" id="UP000772618"/>
    </source>
</evidence>
<evidence type="ECO:0000256" key="6">
    <source>
        <dbReference type="ARBA" id="ARBA00022984"/>
    </source>
</evidence>
<dbReference type="InterPro" id="IPR036615">
    <property type="entry name" value="Mur_ligase_C_dom_sf"/>
</dbReference>
<accession>A0ABS5VRG2</accession>
<dbReference type="Gene3D" id="3.90.190.20">
    <property type="entry name" value="Mur ligase, C-terminal domain"/>
    <property type="match status" value="1"/>
</dbReference>
<dbReference type="InterPro" id="IPR000713">
    <property type="entry name" value="Mur_ligase_N"/>
</dbReference>
<evidence type="ECO:0000259" key="11">
    <source>
        <dbReference type="Pfam" id="PF08245"/>
    </source>
</evidence>
<evidence type="ECO:0000259" key="10">
    <source>
        <dbReference type="Pfam" id="PF02875"/>
    </source>
</evidence>
<dbReference type="InterPro" id="IPR050061">
    <property type="entry name" value="MurCDEF_pg_biosynth"/>
</dbReference>
<dbReference type="InterPro" id="IPR004101">
    <property type="entry name" value="Mur_ligase_C"/>
</dbReference>
<dbReference type="PANTHER" id="PTHR43445">
    <property type="entry name" value="UDP-N-ACETYLMURAMATE--L-ALANINE LIGASE-RELATED"/>
    <property type="match status" value="1"/>
</dbReference>
<keyword evidence="4" id="KW-0067">ATP-binding</keyword>
<name>A0ABS5VRG2_9BACT</name>
<dbReference type="SUPFAM" id="SSF53244">
    <property type="entry name" value="MurD-like peptide ligases, peptide-binding domain"/>
    <property type="match status" value="1"/>
</dbReference>
<keyword evidence="1" id="KW-0436">Ligase</keyword>
<dbReference type="Proteomes" id="UP000772618">
    <property type="component" value="Unassembled WGS sequence"/>
</dbReference>
<evidence type="ECO:0000259" key="9">
    <source>
        <dbReference type="Pfam" id="PF01225"/>
    </source>
</evidence>
<dbReference type="EMBL" id="JAHESD010000015">
    <property type="protein sequence ID" value="MBT1703439.1"/>
    <property type="molecule type" value="Genomic_DNA"/>
</dbReference>
<sequence length="457" mass="51243">MEKKKQKIHFIAIGGSVMHNLAIALKQAGHQISGSDDEIFEPSKSALSKHGILPEKDGWFPEKIDKDTEVVMLGMHASKDNPELLKAQQLGLKIYSFPEYIYEQSKDKQRIVIAGSHGKTTTTAIIIHVLNYCKRDFDYVIGARVRGVENTVKLSDAPIIIIEGDEYLSSALDPTPKFLRYQHHIGLITGISWDHANVFPTEDEYVKQFDLFADQTPKGGILIYCEQDSLALMIGKKERPDVTQVTYKSHSHTSDTDGHFFLTDGKERHPIKIFGSHNYQNISGAKEVLKKIGITNKQFFEAISSFEGASGRLELIKESSGFAMYKDFAHAPSKVKATVKAMREIHPSRELVACVELHTFSSLNKKFLPQYKDSLKSAQTPIVYFNPEKVKAKKLEPLSTDDIKSAFANKNIQVFDNTEQLTGYLTAQSWKNKNLLMMSSGNFGGIDLKNLAEKINA</sequence>